<dbReference type="Proteomes" id="UP000054266">
    <property type="component" value="Unassembled WGS sequence"/>
</dbReference>
<accession>A0A0D2GK23</accession>
<dbReference type="HOGENOM" id="CLU_2222943_0_0_1"/>
<proteinExistence type="predicted"/>
<gene>
    <name evidence="1" type="ORF">PV04_00919</name>
</gene>
<dbReference type="EMBL" id="KN846956">
    <property type="protein sequence ID" value="KIW72744.1"/>
    <property type="molecule type" value="Genomic_DNA"/>
</dbReference>
<evidence type="ECO:0000313" key="1">
    <source>
        <dbReference type="EMBL" id="KIW72744.1"/>
    </source>
</evidence>
<evidence type="ECO:0000313" key="2">
    <source>
        <dbReference type="Proteomes" id="UP000054266"/>
    </source>
</evidence>
<keyword evidence="2" id="KW-1185">Reference proteome</keyword>
<reference evidence="1 2" key="1">
    <citation type="submission" date="2015-01" db="EMBL/GenBank/DDBJ databases">
        <title>The Genome Sequence of Capronia semiimmersa CBS27337.</title>
        <authorList>
            <consortium name="The Broad Institute Genomics Platform"/>
            <person name="Cuomo C."/>
            <person name="de Hoog S."/>
            <person name="Gorbushina A."/>
            <person name="Stielow B."/>
            <person name="Teixiera M."/>
            <person name="Abouelleil A."/>
            <person name="Chapman S.B."/>
            <person name="Priest M."/>
            <person name="Young S.K."/>
            <person name="Wortman J."/>
            <person name="Nusbaum C."/>
            <person name="Birren B."/>
        </authorList>
    </citation>
    <scope>NUCLEOTIDE SEQUENCE [LARGE SCALE GENOMIC DNA]</scope>
    <source>
        <strain evidence="1 2">CBS 27337</strain>
    </source>
</reference>
<dbReference type="AlphaFoldDB" id="A0A0D2GK23"/>
<sequence>MGQISSASVLTFLDTNACTMSLRLLERKRRQQCLTEHRQTSSTEHITLCVRLQLPTCDRVFCQTYSLEMGSPSCLPRFYDFPMVGNLQSLPWPSNHSFHETIDVDL</sequence>
<organism evidence="1 2">
    <name type="scientific">Phialophora macrospora</name>
    <dbReference type="NCBI Taxonomy" id="1851006"/>
    <lineage>
        <taxon>Eukaryota</taxon>
        <taxon>Fungi</taxon>
        <taxon>Dikarya</taxon>
        <taxon>Ascomycota</taxon>
        <taxon>Pezizomycotina</taxon>
        <taxon>Eurotiomycetes</taxon>
        <taxon>Chaetothyriomycetidae</taxon>
        <taxon>Chaetothyriales</taxon>
        <taxon>Herpotrichiellaceae</taxon>
        <taxon>Phialophora</taxon>
    </lineage>
</organism>
<name>A0A0D2GK23_9EURO</name>
<protein>
    <submittedName>
        <fullName evidence="1">Uncharacterized protein</fullName>
    </submittedName>
</protein>